<dbReference type="EMBL" id="MU274938">
    <property type="protein sequence ID" value="KAI0084813.1"/>
    <property type="molecule type" value="Genomic_DNA"/>
</dbReference>
<evidence type="ECO:0000313" key="2">
    <source>
        <dbReference type="Proteomes" id="UP001055072"/>
    </source>
</evidence>
<reference evidence="1" key="1">
    <citation type="journal article" date="2021" name="Environ. Microbiol.">
        <title>Gene family expansions and transcriptome signatures uncover fungal adaptations to wood decay.</title>
        <authorList>
            <person name="Hage H."/>
            <person name="Miyauchi S."/>
            <person name="Viragh M."/>
            <person name="Drula E."/>
            <person name="Min B."/>
            <person name="Chaduli D."/>
            <person name="Navarro D."/>
            <person name="Favel A."/>
            <person name="Norest M."/>
            <person name="Lesage-Meessen L."/>
            <person name="Balint B."/>
            <person name="Merenyi Z."/>
            <person name="de Eugenio L."/>
            <person name="Morin E."/>
            <person name="Martinez A.T."/>
            <person name="Baldrian P."/>
            <person name="Stursova M."/>
            <person name="Martinez M.J."/>
            <person name="Novotny C."/>
            <person name="Magnuson J.K."/>
            <person name="Spatafora J.W."/>
            <person name="Maurice S."/>
            <person name="Pangilinan J."/>
            <person name="Andreopoulos W."/>
            <person name="LaButti K."/>
            <person name="Hundley H."/>
            <person name="Na H."/>
            <person name="Kuo A."/>
            <person name="Barry K."/>
            <person name="Lipzen A."/>
            <person name="Henrissat B."/>
            <person name="Riley R."/>
            <person name="Ahrendt S."/>
            <person name="Nagy L.G."/>
            <person name="Grigoriev I.V."/>
            <person name="Martin F."/>
            <person name="Rosso M.N."/>
        </authorList>
    </citation>
    <scope>NUCLEOTIDE SEQUENCE</scope>
    <source>
        <strain evidence="1">CBS 384.51</strain>
    </source>
</reference>
<organism evidence="1 2">
    <name type="scientific">Irpex rosettiformis</name>
    <dbReference type="NCBI Taxonomy" id="378272"/>
    <lineage>
        <taxon>Eukaryota</taxon>
        <taxon>Fungi</taxon>
        <taxon>Dikarya</taxon>
        <taxon>Basidiomycota</taxon>
        <taxon>Agaricomycotina</taxon>
        <taxon>Agaricomycetes</taxon>
        <taxon>Polyporales</taxon>
        <taxon>Irpicaceae</taxon>
        <taxon>Irpex</taxon>
    </lineage>
</organism>
<comment type="caution">
    <text evidence="1">The sequence shown here is derived from an EMBL/GenBank/DDBJ whole genome shotgun (WGS) entry which is preliminary data.</text>
</comment>
<keyword evidence="2" id="KW-1185">Reference proteome</keyword>
<proteinExistence type="predicted"/>
<protein>
    <submittedName>
        <fullName evidence="1">Uncharacterized protein</fullName>
    </submittedName>
</protein>
<sequence length="198" mass="22533">MSASNQFTLDWYLLQDDYAILSSGVLWTLDYLDTLPLEIDMFWSRFIRIGKSKAKDRDAEAADKAKNKGLGLLLMILFFIGRYFTMLYAYVRISYLQPGKVSDKFCADTSYPATVAFELAAMCTNTLLLMRAWVLCGHNKLVLLLGIVVILARFAYGSYVSYNFIHNISLNTKPLCISDKPSTGGSRSWWWETVPTKM</sequence>
<name>A0ACB8TS01_9APHY</name>
<gene>
    <name evidence="1" type="ORF">BDY19DRAFT_478134</name>
</gene>
<evidence type="ECO:0000313" key="1">
    <source>
        <dbReference type="EMBL" id="KAI0084813.1"/>
    </source>
</evidence>
<accession>A0ACB8TS01</accession>
<dbReference type="Proteomes" id="UP001055072">
    <property type="component" value="Unassembled WGS sequence"/>
</dbReference>